<evidence type="ECO:0000313" key="2">
    <source>
        <dbReference type="EMBL" id="SQI29906.1"/>
    </source>
</evidence>
<dbReference type="GO" id="GO:0002098">
    <property type="term" value="P:tRNA wobble uridine modification"/>
    <property type="evidence" value="ECO:0007669"/>
    <property type="project" value="TreeGrafter"/>
</dbReference>
<dbReference type="EMBL" id="LS483468">
    <property type="protein sequence ID" value="SQI29906.1"/>
    <property type="molecule type" value="Genomic_DNA"/>
</dbReference>
<dbReference type="InterPro" id="IPR027417">
    <property type="entry name" value="P-loop_NTPase"/>
</dbReference>
<sequence>MTDLDSNRVMEWLATMPGESNPSRLKSRWDDFNMFDKPVVTVFGSYDTGKSSLIRRILVDAGTPVPGWLTISGRHETFEVNGVECQGCLLRDTPGLAVGAEDVRGVANTHAAVAALELTDIAIVVVSPQLATGERGLLRALLDGTWTPRDLWFVVSRFDEAGIDPEDDLEGYFELRDRKTAELRESLDLAADFPIHVVVPDFAQFAGSSLSVEAATWDDFRAWDGMNELEQAIAHIGSSALTHARAATEERYWRRILIREVSRLKSQLAEAEPLAAEAEAAESRHEHWSHELREIDLAARADLSALREKLTAVLLSDWEAATGDRSLLLSGVESAISGWSDTYQQHVDRFLQSVGRASARQSGRQSWRNLQEIVTVIEEMEPTSIESARVGKHVKTVGGAVIAALQDISRVRPAKSARMKNPGSESSSGGVGDWSPSEVLAAATAVWKLAQVVLDEWEDYRAARETALHSEKLAKARAEKLAVDLVAIAQTVWDKVMVETEHRLRVVDFSKPEITDGLRESVDQLRKAINAAETLLA</sequence>
<reference evidence="2 3" key="1">
    <citation type="submission" date="2018-06" db="EMBL/GenBank/DDBJ databases">
        <authorList>
            <consortium name="Pathogen Informatics"/>
            <person name="Doyle S."/>
        </authorList>
    </citation>
    <scope>NUCLEOTIDE SEQUENCE [LARGE SCALE GENOMIC DNA]</scope>
    <source>
        <strain evidence="2 3">NCTC10994</strain>
    </source>
</reference>
<dbReference type="STRING" id="1219011.GCA_001895045_02087"/>
<dbReference type="CDD" id="cd00882">
    <property type="entry name" value="Ras_like_GTPase"/>
    <property type="match status" value="1"/>
</dbReference>
<proteinExistence type="predicted"/>
<name>A0A2X4TR80_9NOCA</name>
<accession>A0A2X4TR80</accession>
<dbReference type="PANTHER" id="PTHR42714:SF2">
    <property type="entry name" value="TRNA MODIFICATION GTPASE GTPBP3, MITOCHONDRIAL"/>
    <property type="match status" value="1"/>
</dbReference>
<evidence type="ECO:0008006" key="4">
    <source>
        <dbReference type="Google" id="ProtNLM"/>
    </source>
</evidence>
<keyword evidence="3" id="KW-1185">Reference proteome</keyword>
<evidence type="ECO:0000313" key="3">
    <source>
        <dbReference type="Proteomes" id="UP000249091"/>
    </source>
</evidence>
<dbReference type="RefSeq" id="WP_072700083.1">
    <property type="nucleotide sequence ID" value="NZ_JAFBBL010000001.1"/>
</dbReference>
<dbReference type="GO" id="GO:0030488">
    <property type="term" value="P:tRNA methylation"/>
    <property type="evidence" value="ECO:0007669"/>
    <property type="project" value="TreeGrafter"/>
</dbReference>
<dbReference type="Proteomes" id="UP000249091">
    <property type="component" value="Chromosome 1"/>
</dbReference>
<gene>
    <name evidence="2" type="ORF">NCTC10994_01309</name>
</gene>
<dbReference type="PANTHER" id="PTHR42714">
    <property type="entry name" value="TRNA MODIFICATION GTPASE GTPBP3"/>
    <property type="match status" value="1"/>
</dbReference>
<evidence type="ECO:0000256" key="1">
    <source>
        <dbReference type="SAM" id="MobiDB-lite"/>
    </source>
</evidence>
<dbReference type="SUPFAM" id="SSF52540">
    <property type="entry name" value="P-loop containing nucleoside triphosphate hydrolases"/>
    <property type="match status" value="1"/>
</dbReference>
<organism evidence="2 3">
    <name type="scientific">Rhodococcus coprophilus</name>
    <dbReference type="NCBI Taxonomy" id="38310"/>
    <lineage>
        <taxon>Bacteria</taxon>
        <taxon>Bacillati</taxon>
        <taxon>Actinomycetota</taxon>
        <taxon>Actinomycetes</taxon>
        <taxon>Mycobacteriales</taxon>
        <taxon>Nocardiaceae</taxon>
        <taxon>Rhodococcus</taxon>
    </lineage>
</organism>
<dbReference type="GO" id="GO:0005737">
    <property type="term" value="C:cytoplasm"/>
    <property type="evidence" value="ECO:0007669"/>
    <property type="project" value="TreeGrafter"/>
</dbReference>
<dbReference type="Gene3D" id="3.40.50.300">
    <property type="entry name" value="P-loop containing nucleotide triphosphate hydrolases"/>
    <property type="match status" value="1"/>
</dbReference>
<dbReference type="AlphaFoldDB" id="A0A2X4TR80"/>
<feature type="region of interest" description="Disordered" evidence="1">
    <location>
        <begin position="413"/>
        <end position="433"/>
    </location>
</feature>
<dbReference type="KEGG" id="rcr:NCTC10994_01309"/>
<protein>
    <recommendedName>
        <fullName evidence="4">GTPase</fullName>
    </recommendedName>
</protein>